<evidence type="ECO:0000256" key="2">
    <source>
        <dbReference type="SAM" id="MobiDB-lite"/>
    </source>
</evidence>
<sequence>MAADTDPKNSPDLSRKLRFARFATSIAIVAERLLPRILPLAAVLSLFATLSWFGAFRAVPDALRLGMVAAFALAALASLWPLRSLRTADRRAIDRRLEQANLLAHAPITTQDDRPSGDSDAFAAALWREHQRRMAESVSSVEEAGARTDIPARDPYALRAFVALLMVTAFAYSFGISGGSLGDAFRAHNAGEVIPARIDAWVTPPPYTGLAPIFLTSEQNAIKSTVTVPEGSLAVVRIAGGSGRETVTWPQPELPLRMAEGGGDASVPTASRRFEVALEESGELAISEGTGPLRSWRFEVTPDDPPSIAFQDDPSRAVNGTMTVEYMATDDHRVSAARGIIALADDQPDAAHPLYEAPELPLSLPRRSSDNGVAKTMADLSEHPWAGARVELTLEAEDDRGQIGRSATKTLVLPGRPFSNPLARAIIEQRRSLALDANSVPKIVDVIDVLTLYPEETIKDAGHFLGLVTARARLMTAYGNDEALRGVVDYLWEFARTIEDGNLSDAERRMREAQQALQDALENGASDEQIEELMAELREAMQEYLRELARQMENNPDLAEQIPEGAAQELDMQSLQEMLDKIEELAKSGAREQAQEMLSQLQDMMNNLQMGRHNQQQGDGQNRAQQQMNELGEILRRQQELMNETYRQNRRNGESQQGEQGQTGEGQQGQEGQGGQQGQQFGQNGQRGLQGLAPGQQTLRERLDRFMDGLRGMGINPGEEFGDAGRAMGEAGEALQEGDGEGAFSDQGEAMEALRQGANSMMQQMQQAMDGGTGASEPGGNRNGIDRDPLGRPQRSAGPDFGESVEVPDEIDIRRAREILEAIRRRLGNALSPQLEKEYLERLLELN</sequence>
<feature type="compositionally biased region" description="Gly residues" evidence="2">
    <location>
        <begin position="661"/>
        <end position="677"/>
    </location>
</feature>
<keyword evidence="3" id="KW-0812">Transmembrane</keyword>
<feature type="transmembrane region" description="Helical" evidence="3">
    <location>
        <begin position="156"/>
        <end position="175"/>
    </location>
</feature>
<comment type="caution">
    <text evidence="4">The sequence shown here is derived from an EMBL/GenBank/DDBJ whole genome shotgun (WGS) entry which is preliminary data.</text>
</comment>
<keyword evidence="3" id="KW-0472">Membrane</keyword>
<reference evidence="4 5" key="1">
    <citation type="journal article" date="2015" name="Antonie Van Leeuwenhoek">
        <title>Oricola cellulosilytica gen. nov., sp. nov., a cellulose-degrading bacterium of the family Phyllobacteriaceae isolated from surface seashore water, and emended descriptions of Mesorhizobium loti and Phyllobacterium myrsinacearum.</title>
        <authorList>
            <person name="Hameed A."/>
            <person name="Shahina M."/>
            <person name="Lai W.A."/>
            <person name="Lin S.Y."/>
            <person name="Young L.S."/>
            <person name="Liu Y.C."/>
            <person name="Hsu Y.H."/>
            <person name="Young C.C."/>
        </authorList>
    </citation>
    <scope>NUCLEOTIDE SEQUENCE [LARGE SCALE GENOMIC DNA]</scope>
    <source>
        <strain evidence="4 5">KCTC 52183</strain>
    </source>
</reference>
<name>A0A4R0P9D5_9HYPH</name>
<organism evidence="4 5">
    <name type="scientific">Oricola cellulosilytica</name>
    <dbReference type="NCBI Taxonomy" id="1429082"/>
    <lineage>
        <taxon>Bacteria</taxon>
        <taxon>Pseudomonadati</taxon>
        <taxon>Pseudomonadota</taxon>
        <taxon>Alphaproteobacteria</taxon>
        <taxon>Hyphomicrobiales</taxon>
        <taxon>Ahrensiaceae</taxon>
        <taxon>Oricola</taxon>
    </lineage>
</organism>
<evidence type="ECO:0000313" key="4">
    <source>
        <dbReference type="EMBL" id="TCD13771.1"/>
    </source>
</evidence>
<evidence type="ECO:0000313" key="5">
    <source>
        <dbReference type="Proteomes" id="UP000291301"/>
    </source>
</evidence>
<feature type="region of interest" description="Disordered" evidence="2">
    <location>
        <begin position="761"/>
        <end position="809"/>
    </location>
</feature>
<dbReference type="AlphaFoldDB" id="A0A4R0P9D5"/>
<proteinExistence type="predicted"/>
<dbReference type="RefSeq" id="WP_131569094.1">
    <property type="nucleotide sequence ID" value="NZ_JAINFK010000003.1"/>
</dbReference>
<gene>
    <name evidence="4" type="ORF">E0D97_11735</name>
</gene>
<keyword evidence="1" id="KW-0175">Coiled coil</keyword>
<feature type="compositionally biased region" description="Low complexity" evidence="2">
    <location>
        <begin position="678"/>
        <end position="691"/>
    </location>
</feature>
<feature type="transmembrane region" description="Helical" evidence="3">
    <location>
        <begin position="62"/>
        <end position="82"/>
    </location>
</feature>
<dbReference type="Proteomes" id="UP000291301">
    <property type="component" value="Unassembled WGS sequence"/>
</dbReference>
<dbReference type="Pfam" id="PF13779">
    <property type="entry name" value="DUF4175"/>
    <property type="match status" value="1"/>
</dbReference>
<dbReference type="EMBL" id="SJST01000004">
    <property type="protein sequence ID" value="TCD13771.1"/>
    <property type="molecule type" value="Genomic_DNA"/>
</dbReference>
<accession>A0A4R0P9D5</accession>
<keyword evidence="5" id="KW-1185">Reference proteome</keyword>
<protein>
    <submittedName>
        <fullName evidence="4">TIGR02302 family protein</fullName>
    </submittedName>
</protein>
<dbReference type="OrthoDB" id="8477685at2"/>
<feature type="transmembrane region" description="Helical" evidence="3">
    <location>
        <begin position="37"/>
        <end position="56"/>
    </location>
</feature>
<keyword evidence="3" id="KW-1133">Transmembrane helix</keyword>
<dbReference type="NCBIfam" id="TIGR02302">
    <property type="entry name" value="aProt_lowcomp"/>
    <property type="match status" value="1"/>
</dbReference>
<evidence type="ECO:0000256" key="3">
    <source>
        <dbReference type="SAM" id="Phobius"/>
    </source>
</evidence>
<feature type="coiled-coil region" evidence="1">
    <location>
        <begin position="503"/>
        <end position="644"/>
    </location>
</feature>
<feature type="region of interest" description="Disordered" evidence="2">
    <location>
        <begin position="647"/>
        <end position="692"/>
    </location>
</feature>
<dbReference type="InterPro" id="IPR012683">
    <property type="entry name" value="CHP02302_TM"/>
</dbReference>
<evidence type="ECO:0000256" key="1">
    <source>
        <dbReference type="SAM" id="Coils"/>
    </source>
</evidence>